<keyword evidence="5" id="KW-1185">Reference proteome</keyword>
<dbReference type="InterPro" id="IPR020904">
    <property type="entry name" value="Sc_DH/Rdtase_CS"/>
</dbReference>
<dbReference type="PRINTS" id="PR00080">
    <property type="entry name" value="SDRFAMILY"/>
</dbReference>
<dbReference type="PANTHER" id="PTHR42760:SF133">
    <property type="entry name" value="3-OXOACYL-[ACYL-CARRIER-PROTEIN] REDUCTASE"/>
    <property type="match status" value="1"/>
</dbReference>
<protein>
    <submittedName>
        <fullName evidence="4">3-oxoacyl-[acyl-carrier protein] reductase</fullName>
        <ecNumber evidence="4">1.1.1.100</ecNumber>
    </submittedName>
</protein>
<evidence type="ECO:0000259" key="3">
    <source>
        <dbReference type="SMART" id="SM00822"/>
    </source>
</evidence>
<comment type="caution">
    <text evidence="4">The sequence shown here is derived from an EMBL/GenBank/DDBJ whole genome shotgun (WGS) entry which is preliminary data.</text>
</comment>
<dbReference type="EC" id="1.1.1.100" evidence="4"/>
<name>A0ABV2RBB1_9CAUL</name>
<evidence type="ECO:0000313" key="4">
    <source>
        <dbReference type="EMBL" id="MET4683338.1"/>
    </source>
</evidence>
<dbReference type="InterPro" id="IPR057326">
    <property type="entry name" value="KR_dom"/>
</dbReference>
<organism evidence="4 5">
    <name type="scientific">Brevundimonas faecalis</name>
    <dbReference type="NCBI Taxonomy" id="947378"/>
    <lineage>
        <taxon>Bacteria</taxon>
        <taxon>Pseudomonadati</taxon>
        <taxon>Pseudomonadota</taxon>
        <taxon>Alphaproteobacteria</taxon>
        <taxon>Caulobacterales</taxon>
        <taxon>Caulobacteraceae</taxon>
        <taxon>Brevundimonas</taxon>
    </lineage>
</organism>
<keyword evidence="2 4" id="KW-0560">Oxidoreductase</keyword>
<dbReference type="Gene3D" id="3.40.50.720">
    <property type="entry name" value="NAD(P)-binding Rossmann-like Domain"/>
    <property type="match status" value="1"/>
</dbReference>
<dbReference type="GO" id="GO:0004316">
    <property type="term" value="F:3-oxoacyl-[acyl-carrier-protein] reductase (NADPH) activity"/>
    <property type="evidence" value="ECO:0007669"/>
    <property type="project" value="UniProtKB-EC"/>
</dbReference>
<dbReference type="InterPro" id="IPR036291">
    <property type="entry name" value="NAD(P)-bd_dom_sf"/>
</dbReference>
<dbReference type="Pfam" id="PF13561">
    <property type="entry name" value="adh_short_C2"/>
    <property type="match status" value="1"/>
</dbReference>
<feature type="domain" description="Ketoreductase" evidence="3">
    <location>
        <begin position="11"/>
        <end position="183"/>
    </location>
</feature>
<accession>A0ABV2RBB1</accession>
<comment type="similarity">
    <text evidence="1">Belongs to the short-chain dehydrogenases/reductases (SDR) family.</text>
</comment>
<dbReference type="PANTHER" id="PTHR42760">
    <property type="entry name" value="SHORT-CHAIN DEHYDROGENASES/REDUCTASES FAMILY MEMBER"/>
    <property type="match status" value="1"/>
</dbReference>
<proteinExistence type="inferred from homology"/>
<dbReference type="EMBL" id="JBEPTF010000001">
    <property type="protein sequence ID" value="MET4683338.1"/>
    <property type="molecule type" value="Genomic_DNA"/>
</dbReference>
<dbReference type="PROSITE" id="PS00061">
    <property type="entry name" value="ADH_SHORT"/>
    <property type="match status" value="1"/>
</dbReference>
<dbReference type="Proteomes" id="UP001549313">
    <property type="component" value="Unassembled WGS sequence"/>
</dbReference>
<dbReference type="SUPFAM" id="SSF51735">
    <property type="entry name" value="NAD(P)-binding Rossmann-fold domains"/>
    <property type="match status" value="1"/>
</dbReference>
<dbReference type="CDD" id="cd05233">
    <property type="entry name" value="SDR_c"/>
    <property type="match status" value="1"/>
</dbReference>
<dbReference type="InterPro" id="IPR002347">
    <property type="entry name" value="SDR_fam"/>
</dbReference>
<gene>
    <name evidence="4" type="ORF">ABIE19_001247</name>
</gene>
<dbReference type="PRINTS" id="PR00081">
    <property type="entry name" value="GDHRDH"/>
</dbReference>
<dbReference type="SMART" id="SM00822">
    <property type="entry name" value="PKS_KR"/>
    <property type="match status" value="1"/>
</dbReference>
<evidence type="ECO:0000313" key="5">
    <source>
        <dbReference type="Proteomes" id="UP001549313"/>
    </source>
</evidence>
<evidence type="ECO:0000256" key="1">
    <source>
        <dbReference type="ARBA" id="ARBA00006484"/>
    </source>
</evidence>
<dbReference type="RefSeq" id="WP_354088261.1">
    <property type="nucleotide sequence ID" value="NZ_JBEPTF010000001.1"/>
</dbReference>
<sequence length="242" mass="24423">MTLNLLDAAGRVLLLSGAWGGVGRAVMARWLAAGGTVVALDRASSPALDGVTVLTCDVTDEAAVETAVIQALEAHGRIDAFVHAAGIVGGGPLEDMALSDWRAVMDANLTSAFLLTRALHAPLHASKGAVVLLGSTNGANGGSALSGAAYAAAKAGVANLGRHLAKAWSPQVRVNVVAPGPVCTPMLDRLSPEALRDLKASLLTGELIEADEVAAAVAFLLSDHARSITGTTLNLSGGLILD</sequence>
<reference evidence="4 5" key="1">
    <citation type="submission" date="2024-06" db="EMBL/GenBank/DDBJ databases">
        <title>Sorghum-associated microbial communities from plants grown in Nebraska, USA.</title>
        <authorList>
            <person name="Schachtman D."/>
        </authorList>
    </citation>
    <scope>NUCLEOTIDE SEQUENCE [LARGE SCALE GENOMIC DNA]</scope>
    <source>
        <strain evidence="4 5">2814</strain>
    </source>
</reference>
<evidence type="ECO:0000256" key="2">
    <source>
        <dbReference type="ARBA" id="ARBA00023002"/>
    </source>
</evidence>